<evidence type="ECO:0000313" key="2">
    <source>
        <dbReference type="EMBL" id="CAA9515415.1"/>
    </source>
</evidence>
<dbReference type="SUPFAM" id="SSF56300">
    <property type="entry name" value="Metallo-dependent phosphatases"/>
    <property type="match status" value="1"/>
</dbReference>
<evidence type="ECO:0000259" key="1">
    <source>
        <dbReference type="Pfam" id="PF00149"/>
    </source>
</evidence>
<proteinExistence type="predicted"/>
<dbReference type="PANTHER" id="PTHR42850">
    <property type="entry name" value="METALLOPHOSPHOESTERASE"/>
    <property type="match status" value="1"/>
</dbReference>
<name>A0A6J4T725_9ACTN</name>
<gene>
    <name evidence="2" type="ORF">AVDCRST_MAG45-2176</name>
</gene>
<protein>
    <recommendedName>
        <fullName evidence="1">Calcineurin-like phosphoesterase domain-containing protein</fullName>
    </recommendedName>
</protein>
<dbReference type="PRINTS" id="PR00114">
    <property type="entry name" value="STPHPHTASE"/>
</dbReference>
<dbReference type="GO" id="GO:0016791">
    <property type="term" value="F:phosphatase activity"/>
    <property type="evidence" value="ECO:0007669"/>
    <property type="project" value="TreeGrafter"/>
</dbReference>
<dbReference type="InterPro" id="IPR029052">
    <property type="entry name" value="Metallo-depent_PP-like"/>
</dbReference>
<organism evidence="2">
    <name type="scientific">uncultured Solirubrobacterales bacterium</name>
    <dbReference type="NCBI Taxonomy" id="768556"/>
    <lineage>
        <taxon>Bacteria</taxon>
        <taxon>Bacillati</taxon>
        <taxon>Actinomycetota</taxon>
        <taxon>Thermoleophilia</taxon>
        <taxon>Solirubrobacterales</taxon>
        <taxon>environmental samples</taxon>
    </lineage>
</organism>
<accession>A0A6J4T725</accession>
<dbReference type="AlphaFoldDB" id="A0A6J4T725"/>
<dbReference type="InterPro" id="IPR041780">
    <property type="entry name" value="MPP_PrpE-like"/>
</dbReference>
<dbReference type="EMBL" id="CADCVU010000185">
    <property type="protein sequence ID" value="CAA9515415.1"/>
    <property type="molecule type" value="Genomic_DNA"/>
</dbReference>
<dbReference type="PANTHER" id="PTHR42850:SF7">
    <property type="entry name" value="BIS(5'-NUCLEOSYL)-TETRAPHOSPHATASE PRPE [ASYMMETRICAL]"/>
    <property type="match status" value="1"/>
</dbReference>
<reference evidence="2" key="1">
    <citation type="submission" date="2020-02" db="EMBL/GenBank/DDBJ databases">
        <authorList>
            <person name="Meier V. D."/>
        </authorList>
    </citation>
    <scope>NUCLEOTIDE SEQUENCE</scope>
    <source>
        <strain evidence="2">AVDCRST_MAG45</strain>
    </source>
</reference>
<dbReference type="Gene3D" id="3.60.21.10">
    <property type="match status" value="1"/>
</dbReference>
<dbReference type="Pfam" id="PF00149">
    <property type="entry name" value="Metallophos"/>
    <property type="match status" value="1"/>
</dbReference>
<dbReference type="GO" id="GO:0005737">
    <property type="term" value="C:cytoplasm"/>
    <property type="evidence" value="ECO:0007669"/>
    <property type="project" value="TreeGrafter"/>
</dbReference>
<feature type="domain" description="Calcineurin-like phosphoesterase" evidence="1">
    <location>
        <begin position="11"/>
        <end position="197"/>
    </location>
</feature>
<dbReference type="CDD" id="cd07423">
    <property type="entry name" value="MPP_Prp_like"/>
    <property type="match status" value="1"/>
</dbReference>
<dbReference type="InterPro" id="IPR006186">
    <property type="entry name" value="Ser/Thr-sp_prot-phosphatase"/>
</dbReference>
<dbReference type="InterPro" id="IPR004843">
    <property type="entry name" value="Calcineurin-like_PHP"/>
</dbReference>
<sequence length="257" mass="27559">MSGDRPELSGPFDIVGDVHGCHLELESLLSRLGWRSESGGAEHAEGRTAVFVGDLVDRGPASVEVLRLVMAMVEAGTALAVPGNHDVRLSERLLRSPRGAPGRTTRGLEEVEAQPPLFRARVARFVGALPGHLRLDGGRLIVAHAGLRESLHGDFSEASRRVAVFGEHTGAEPGGRLIRRDWAAEYRGSARVVHGHTRVREPRWRNRTIDIDTGCAKGGRLTALRYPELELVSVPAGRLHANSAEAPATSPGDVVAA</sequence>
<dbReference type="InterPro" id="IPR050126">
    <property type="entry name" value="Ap4A_hydrolase"/>
</dbReference>